<proteinExistence type="predicted"/>
<dbReference type="Proteomes" id="UP001050691">
    <property type="component" value="Unassembled WGS sequence"/>
</dbReference>
<dbReference type="Gene3D" id="3.80.10.10">
    <property type="entry name" value="Ribonuclease Inhibitor"/>
    <property type="match status" value="1"/>
</dbReference>
<name>A0AAV5ADM9_9AGAM</name>
<keyword evidence="2" id="KW-1185">Reference proteome</keyword>
<accession>A0AAV5ADM9</accession>
<comment type="caution">
    <text evidence="1">The sequence shown here is derived from an EMBL/GenBank/DDBJ whole genome shotgun (WGS) entry which is preliminary data.</text>
</comment>
<evidence type="ECO:0008006" key="3">
    <source>
        <dbReference type="Google" id="ProtNLM"/>
    </source>
</evidence>
<organism evidence="1 2">
    <name type="scientific">Clathrus columnatus</name>
    <dbReference type="NCBI Taxonomy" id="1419009"/>
    <lineage>
        <taxon>Eukaryota</taxon>
        <taxon>Fungi</taxon>
        <taxon>Dikarya</taxon>
        <taxon>Basidiomycota</taxon>
        <taxon>Agaricomycotina</taxon>
        <taxon>Agaricomycetes</taxon>
        <taxon>Phallomycetidae</taxon>
        <taxon>Phallales</taxon>
        <taxon>Clathraceae</taxon>
        <taxon>Clathrus</taxon>
    </lineage>
</organism>
<dbReference type="EMBL" id="BPWL01000004">
    <property type="protein sequence ID" value="GJJ10030.1"/>
    <property type="molecule type" value="Genomic_DNA"/>
</dbReference>
<evidence type="ECO:0000313" key="2">
    <source>
        <dbReference type="Proteomes" id="UP001050691"/>
    </source>
</evidence>
<evidence type="ECO:0000313" key="1">
    <source>
        <dbReference type="EMBL" id="GJJ10030.1"/>
    </source>
</evidence>
<reference evidence="1" key="1">
    <citation type="submission" date="2021-10" db="EMBL/GenBank/DDBJ databases">
        <title>De novo Genome Assembly of Clathrus columnatus (Basidiomycota, Fungi) Using Illumina and Nanopore Sequence Data.</title>
        <authorList>
            <person name="Ogiso-Tanaka E."/>
            <person name="Itagaki H."/>
            <person name="Hosoya T."/>
            <person name="Hosaka K."/>
        </authorList>
    </citation>
    <scope>NUCLEOTIDE SEQUENCE</scope>
    <source>
        <strain evidence="1">MO-923</strain>
    </source>
</reference>
<sequence length="481" mass="55564">MYTTIVRVCRTWFTHSTPLIWDTVEFHDAIRMLSPLDDDGTFQQPLNSQSWDRFFLYSKHVCFLKCFAIKYTTIEQMIHSQPSMHLFTSKLKSLRWRGKGEDIEGLFPFLTSALKTLDLLLLVEQERTADVLFKTIALRSPFLNAFQMNISSSVENYTTISSALCELMPCLSQLISVILPVRFMTPELLRIVSQHPNVGTLKIFKQKIQHLAPYHQKTFKRKITSEENPNDLSPFHALKTLHIFEEKNLLLSQVFELRVPLSKLVNLVFSSEAEPLQMIALMELVHILCPSLQEIKIDNFKNKPGCFPWQAVLELLKSPYLRVLKVHRKIEMTLDNITTLATSRPFWTVIDFPVMEALSYQALIPFAQHCPKLRLLGLRLKEDKKLPAPGTYETGGRLPLLLTLNVGRSKITFPVQVGKFLSSICGTAFSIKTSNRNKKYFSSWKTVEEIVRLTNTTDQDEYYKEIPISEYFDSEREEDSQ</sequence>
<dbReference type="AlphaFoldDB" id="A0AAV5ADM9"/>
<gene>
    <name evidence="1" type="ORF">Clacol_004256</name>
</gene>
<protein>
    <recommendedName>
        <fullName evidence="3">F-box domain-containing protein</fullName>
    </recommendedName>
</protein>
<dbReference type="InterPro" id="IPR032675">
    <property type="entry name" value="LRR_dom_sf"/>
</dbReference>